<dbReference type="GO" id="GO:0000139">
    <property type="term" value="C:Golgi membrane"/>
    <property type="evidence" value="ECO:0007669"/>
    <property type="project" value="UniProtKB-SubCell"/>
</dbReference>
<keyword evidence="8" id="KW-0256">Endoplasmic reticulum</keyword>
<accession>A0A0M3JU69</accession>
<evidence type="ECO:0000259" key="17">
    <source>
        <dbReference type="Pfam" id="PF04136"/>
    </source>
</evidence>
<protein>
    <recommendedName>
        <fullName evidence="4">Conserved oligomeric Golgi complex subunit 3</fullName>
    </recommendedName>
    <alternativeName>
        <fullName evidence="13">Component of oligomeric Golgi complex 3</fullName>
    </alternativeName>
</protein>
<feature type="domain" description="Conserved oligomeric Golgi complex subunit 3 N-terminal" evidence="17">
    <location>
        <begin position="335"/>
        <end position="474"/>
    </location>
</feature>
<dbReference type="GO" id="GO:0006891">
    <property type="term" value="P:intra-Golgi vesicle-mediated transport"/>
    <property type="evidence" value="ECO:0007669"/>
    <property type="project" value="TreeGrafter"/>
</dbReference>
<keyword evidence="20" id="KW-1185">Reference proteome</keyword>
<gene>
    <name evidence="19" type="ORF">ASIM_LOCUS11174</name>
</gene>
<dbReference type="EMBL" id="UYRR01031046">
    <property type="protein sequence ID" value="VDK44516.1"/>
    <property type="molecule type" value="Genomic_DNA"/>
</dbReference>
<evidence type="ECO:0000256" key="11">
    <source>
        <dbReference type="ARBA" id="ARBA00023034"/>
    </source>
</evidence>
<organism evidence="21">
    <name type="scientific">Anisakis simplex</name>
    <name type="common">Herring worm</name>
    <dbReference type="NCBI Taxonomy" id="6269"/>
    <lineage>
        <taxon>Eukaryota</taxon>
        <taxon>Metazoa</taxon>
        <taxon>Ecdysozoa</taxon>
        <taxon>Nematoda</taxon>
        <taxon>Chromadorea</taxon>
        <taxon>Rhabditida</taxon>
        <taxon>Spirurina</taxon>
        <taxon>Ascaridomorpha</taxon>
        <taxon>Ascaridoidea</taxon>
        <taxon>Anisakidae</taxon>
        <taxon>Anisakis</taxon>
        <taxon>Anisakis simplex complex</taxon>
    </lineage>
</organism>
<keyword evidence="9" id="KW-0653">Protein transport</keyword>
<evidence type="ECO:0000256" key="12">
    <source>
        <dbReference type="ARBA" id="ARBA00023136"/>
    </source>
</evidence>
<name>A0A0M3JU69_ANISI</name>
<feature type="region of interest" description="Disordered" evidence="14">
    <location>
        <begin position="251"/>
        <end position="275"/>
    </location>
</feature>
<dbReference type="Proteomes" id="UP000267096">
    <property type="component" value="Unassembled WGS sequence"/>
</dbReference>
<dbReference type="InterPro" id="IPR005595">
    <property type="entry name" value="TRAP_alpha"/>
</dbReference>
<evidence type="ECO:0000256" key="16">
    <source>
        <dbReference type="SAM" id="SignalP"/>
    </source>
</evidence>
<reference evidence="21" key="1">
    <citation type="submission" date="2017-02" db="UniProtKB">
        <authorList>
            <consortium name="WormBaseParasite"/>
        </authorList>
    </citation>
    <scope>IDENTIFICATION</scope>
</reference>
<keyword evidence="7 16" id="KW-0732">Signal</keyword>
<feature type="domain" description="Conserved oligomeric Golgi complex subunit 3 C-terminal" evidence="18">
    <location>
        <begin position="499"/>
        <end position="856"/>
    </location>
</feature>
<dbReference type="GO" id="GO:0005789">
    <property type="term" value="C:endoplasmic reticulum membrane"/>
    <property type="evidence" value="ECO:0007669"/>
    <property type="project" value="UniProtKB-SubCell"/>
</dbReference>
<dbReference type="OrthoDB" id="296793at2759"/>
<comment type="subcellular location">
    <subcellularLocation>
        <location evidence="1">Endoplasmic reticulum membrane</location>
        <topology evidence="1">Single-pass type I membrane protein</topology>
    </subcellularLocation>
    <subcellularLocation>
        <location evidence="2">Golgi apparatus membrane</location>
        <topology evidence="2">Peripheral membrane protein</topology>
    </subcellularLocation>
</comment>
<keyword evidence="12 15" id="KW-0472">Membrane</keyword>
<evidence type="ECO:0000256" key="15">
    <source>
        <dbReference type="SAM" id="Phobius"/>
    </source>
</evidence>
<dbReference type="GO" id="GO:0007030">
    <property type="term" value="P:Golgi organization"/>
    <property type="evidence" value="ECO:0007669"/>
    <property type="project" value="TreeGrafter"/>
</dbReference>
<reference evidence="19 20" key="2">
    <citation type="submission" date="2018-11" db="EMBL/GenBank/DDBJ databases">
        <authorList>
            <consortium name="Pathogen Informatics"/>
        </authorList>
    </citation>
    <scope>NUCLEOTIDE SEQUENCE [LARGE SCALE GENOMIC DNA]</scope>
</reference>
<evidence type="ECO:0000256" key="14">
    <source>
        <dbReference type="SAM" id="MobiDB-lite"/>
    </source>
</evidence>
<evidence type="ECO:0000256" key="13">
    <source>
        <dbReference type="ARBA" id="ARBA00031339"/>
    </source>
</evidence>
<comment type="similarity">
    <text evidence="3">Belongs to the COG3 family.</text>
</comment>
<sequence>MFHFKLASSTFFFVLIIAQGLTRLEGASSDADVEDEVINDDASSVVKDTLEEQSETIGASPDAYVSFLFTQPENSKDLPGGKLVKFLIGFHNRGEKDFIVRHCETSFRYPQDFSYHIQNFTLARYERVVAPKQEASFDYAFFPSEQFAGRPLGLVVELHYVDSEGAMFMSTLFNETVMIVEDESNFNTETGFLYIIFAAAVVLILLAGQHFLSKLTRKHGMAKNRQQSQVIETGTSNKNEVDFEWIPREVLNHNKSPKPGSPRQRKPVTRDSMDNFGSLHRNTTQLLAAKVATYALPSPNPDDVHCSFLRELLLSRDECTHIPDGVCDKSNEVRSLRACMQRMCSLTERYNRCKATMNELRSSYELVTERTCSLHHACDQMMSHHTQIAAGAEQIRANLYYYTQYEMIMKKLTSSKLSVTGQAFTQLLTTIDECLTFLRAHVYYKDSALYISRYEQCLSKAMTAIRSGVLADLQASANAVIERQAQLGIEHTYSDDDTFALLYGVFAARANAVLSALSIAENRFANVPEFESMIADCQQAYFSIRQQLLTPIVQKTIDQLLSKYANSSCALTRNGCTFLLRLCDDEFRLYKQFFNVAGDERASPHSRCSSEAPSSLRNVLAPFIASLTSFDDFIESFCRLFYDILRPIIVHNPHLETLTELSTILKVEMIEERCGLMASMLLASTVAPPQSDAAPMRSSSPDQSNVCVDRDGNAINPRMANYQPSPGDIAYPEKLVMMNDIAKQLGAKSNVASQPLTTTTTTAVATCAVDLNCLWYPTLRRTVICLSKLYSCLFPGVFECLSRELVTACCDSLKNAAEHIEKRVATKSGRYQGLLHAQLFVVKHLLILREQTSPFRNPSSSVSGTGGGGSLDECALQRDYSFDLSKYKTSAAQLFHDREHWFDLNSKNAFLEFLFQVPVSVSEQLGDFRRIIDARLKSHCRELINSASDMIIIELVDYMNKIDELMKGENIDLNKEDTLQPTTMQNFVSQAYRKLTHSWPEINSAFDLYIGAKDTEDVLLHPIKKRIVDAFERANIFVNKQYNDEQKQIASIPSSEQIWLVLNAA</sequence>
<proteinExistence type="inferred from homology"/>
<evidence type="ECO:0000256" key="2">
    <source>
        <dbReference type="ARBA" id="ARBA00004395"/>
    </source>
</evidence>
<evidence type="ECO:0000256" key="9">
    <source>
        <dbReference type="ARBA" id="ARBA00022927"/>
    </source>
</evidence>
<feature type="transmembrane region" description="Helical" evidence="15">
    <location>
        <begin position="191"/>
        <end position="212"/>
    </location>
</feature>
<evidence type="ECO:0000256" key="8">
    <source>
        <dbReference type="ARBA" id="ARBA00022824"/>
    </source>
</evidence>
<dbReference type="InterPro" id="IPR007265">
    <property type="entry name" value="COG_su3"/>
</dbReference>
<dbReference type="PANTHER" id="PTHR13302">
    <property type="entry name" value="CONSERVED OLIGOMERIC GOLGI COMPLEX COMPONENT 3"/>
    <property type="match status" value="1"/>
</dbReference>
<keyword evidence="11" id="KW-0333">Golgi apparatus</keyword>
<keyword evidence="10 15" id="KW-1133">Transmembrane helix</keyword>
<keyword evidence="5" id="KW-0813">Transport</keyword>
<dbReference type="PANTHER" id="PTHR13302:SF8">
    <property type="entry name" value="CONSERVED OLIGOMERIC GOLGI COMPLEX SUBUNIT 3"/>
    <property type="match status" value="1"/>
</dbReference>
<evidence type="ECO:0000256" key="6">
    <source>
        <dbReference type="ARBA" id="ARBA00022692"/>
    </source>
</evidence>
<dbReference type="Pfam" id="PF03896">
    <property type="entry name" value="TRAP_alpha"/>
    <property type="match status" value="1"/>
</dbReference>
<dbReference type="GO" id="GO:0017119">
    <property type="term" value="C:Golgi transport complex"/>
    <property type="evidence" value="ECO:0007669"/>
    <property type="project" value="TreeGrafter"/>
</dbReference>
<evidence type="ECO:0000313" key="21">
    <source>
        <dbReference type="WBParaSite" id="ASIM_0001170801-mRNA-1"/>
    </source>
</evidence>
<dbReference type="Pfam" id="PF20671">
    <property type="entry name" value="COG3_C"/>
    <property type="match status" value="1"/>
</dbReference>
<dbReference type="InterPro" id="IPR048685">
    <property type="entry name" value="COG3_C"/>
</dbReference>
<evidence type="ECO:0000259" key="18">
    <source>
        <dbReference type="Pfam" id="PF20671"/>
    </source>
</evidence>
<feature type="signal peptide" evidence="16">
    <location>
        <begin position="1"/>
        <end position="26"/>
    </location>
</feature>
<feature type="chain" id="PRO_5043121022" description="Conserved oligomeric Golgi complex subunit 3" evidence="16">
    <location>
        <begin position="27"/>
        <end position="1065"/>
    </location>
</feature>
<dbReference type="AlphaFoldDB" id="A0A0M3JU69"/>
<dbReference type="WBParaSite" id="ASIM_0001170801-mRNA-1">
    <property type="protein sequence ID" value="ASIM_0001170801-mRNA-1"/>
    <property type="gene ID" value="ASIM_0001170801"/>
</dbReference>
<evidence type="ECO:0000256" key="10">
    <source>
        <dbReference type="ARBA" id="ARBA00022989"/>
    </source>
</evidence>
<evidence type="ECO:0000256" key="7">
    <source>
        <dbReference type="ARBA" id="ARBA00022729"/>
    </source>
</evidence>
<dbReference type="Pfam" id="PF04136">
    <property type="entry name" value="COG3_N"/>
    <property type="match status" value="1"/>
</dbReference>
<evidence type="ECO:0000256" key="1">
    <source>
        <dbReference type="ARBA" id="ARBA00004115"/>
    </source>
</evidence>
<evidence type="ECO:0000313" key="19">
    <source>
        <dbReference type="EMBL" id="VDK44516.1"/>
    </source>
</evidence>
<evidence type="ECO:0000256" key="4">
    <source>
        <dbReference type="ARBA" id="ARBA00020976"/>
    </source>
</evidence>
<dbReference type="GO" id="GO:0005801">
    <property type="term" value="C:cis-Golgi network"/>
    <property type="evidence" value="ECO:0007669"/>
    <property type="project" value="InterPro"/>
</dbReference>
<keyword evidence="6 15" id="KW-0812">Transmembrane</keyword>
<evidence type="ECO:0000313" key="20">
    <source>
        <dbReference type="Proteomes" id="UP000267096"/>
    </source>
</evidence>
<evidence type="ECO:0000256" key="5">
    <source>
        <dbReference type="ARBA" id="ARBA00022448"/>
    </source>
</evidence>
<evidence type="ECO:0000256" key="3">
    <source>
        <dbReference type="ARBA" id="ARBA00009936"/>
    </source>
</evidence>
<dbReference type="GO" id="GO:0006886">
    <property type="term" value="P:intracellular protein transport"/>
    <property type="evidence" value="ECO:0007669"/>
    <property type="project" value="InterPro"/>
</dbReference>
<dbReference type="InterPro" id="IPR048320">
    <property type="entry name" value="COG3_N"/>
</dbReference>